<keyword evidence="1" id="KW-0238">DNA-binding</keyword>
<dbReference type="InterPro" id="IPR025370">
    <property type="entry name" value="SgrR_HTH_N"/>
</dbReference>
<dbReference type="Gene3D" id="3.10.105.10">
    <property type="entry name" value="Dipeptide-binding Protein, Domain 3"/>
    <property type="match status" value="1"/>
</dbReference>
<evidence type="ECO:0000259" key="3">
    <source>
        <dbReference type="Pfam" id="PF12793"/>
    </source>
</evidence>
<dbReference type="Gene3D" id="3.40.190.10">
    <property type="entry name" value="Periplasmic binding protein-like II"/>
    <property type="match status" value="1"/>
</dbReference>
<dbReference type="Pfam" id="PF00496">
    <property type="entry name" value="SBP_bac_5"/>
    <property type="match status" value="1"/>
</dbReference>
<dbReference type="PANTHER" id="PTHR30290:SF72">
    <property type="entry name" value="HTH-TYPE TRANSCRIPTIONAL REGULATOR SGRR"/>
    <property type="match status" value="1"/>
</dbReference>
<dbReference type="EMBL" id="QXIR01000014">
    <property type="protein sequence ID" value="RIW33281.1"/>
    <property type="molecule type" value="Genomic_DNA"/>
</dbReference>
<evidence type="ECO:0000259" key="2">
    <source>
        <dbReference type="Pfam" id="PF00496"/>
    </source>
</evidence>
<dbReference type="PANTHER" id="PTHR30290">
    <property type="entry name" value="PERIPLASMIC BINDING COMPONENT OF ABC TRANSPORTER"/>
    <property type="match status" value="1"/>
</dbReference>
<dbReference type="GO" id="GO:0015833">
    <property type="term" value="P:peptide transport"/>
    <property type="evidence" value="ECO:0007669"/>
    <property type="project" value="TreeGrafter"/>
</dbReference>
<dbReference type="Pfam" id="PF12793">
    <property type="entry name" value="SgrR_N"/>
    <property type="match status" value="1"/>
</dbReference>
<evidence type="ECO:0000313" key="4">
    <source>
        <dbReference type="EMBL" id="RIW33281.1"/>
    </source>
</evidence>
<dbReference type="RefSeq" id="WP_119547068.1">
    <property type="nucleotide sequence ID" value="NZ_QXIR01000014.1"/>
</dbReference>
<dbReference type="CDD" id="cd08507">
    <property type="entry name" value="PBP2_SgrR_like"/>
    <property type="match status" value="1"/>
</dbReference>
<feature type="domain" description="Solute-binding protein family 5" evidence="2">
    <location>
        <begin position="177"/>
        <end position="504"/>
    </location>
</feature>
<proteinExistence type="predicted"/>
<dbReference type="GO" id="GO:0003677">
    <property type="term" value="F:DNA binding"/>
    <property type="evidence" value="ECO:0007669"/>
    <property type="project" value="UniProtKB-KW"/>
</dbReference>
<name>A0A3A1R0C1_9BACI</name>
<protein>
    <submittedName>
        <fullName evidence="4">SgrR family transcriptional regulator</fullName>
    </submittedName>
</protein>
<accession>A0A3A1R0C1</accession>
<sequence>MKTLEHYARLFSFLNTDLEKENELSLSAVSEVLFCTPRNSKLTIQKWEQEGWIKWSPGRGRGNKSTLSFLKEPADLLFDESKTLVKKGKLAGAQEMISEYSGKFGGLEERFELWLDTLFGYSAESKNDKPRDVLRLKYGKQPFSPLDPMLASLRSECHILKHVCDTLVLYNEEKEVVEPRLAFHWEHNQAGDEWTFYIRKGVKFHDGNRLTSEDIQYSFHRFQSYEDNPYQWMLANVEETVILDEYALKLKLNHPNFLLLHILSDEHLSIVSKTSDSAVFQESLIGTGPFRLVKNNGSMLVLEANEYYFKERPFLDAVEFWNVPEETGDRTPGRTEVEFGYYREKDEGDKSRKRVKRVERNVQFLSFNGRKAGPMGDPLFRLALKAIIDPAVLVEELGEFRQEAAAGFLKAYSNEGSKEIQKILEQSIFNGEELFLYTFQDRDHVEDSEWLKQRCSRFGINIKNNFLPAEELLKKENIEKADIIHDSATITEQEDFSFLQLILAETSPIWHHLPEEQREIILNEVNHLKSLSNPEERMKKLYNIEETLLEDCHVLPLYKNMSELESDEDIQQAMINSQGWIDFYRIWFKRK</sequence>
<dbReference type="Proteomes" id="UP000265801">
    <property type="component" value="Unassembled WGS sequence"/>
</dbReference>
<keyword evidence="5" id="KW-1185">Reference proteome</keyword>
<feature type="domain" description="Transcriptional regulator SgrR N-terminal HTH" evidence="3">
    <location>
        <begin position="3"/>
        <end position="101"/>
    </location>
</feature>
<dbReference type="OrthoDB" id="5894719at2"/>
<organism evidence="4 5">
    <name type="scientific">Bacillus salacetis</name>
    <dbReference type="NCBI Taxonomy" id="2315464"/>
    <lineage>
        <taxon>Bacteria</taxon>
        <taxon>Bacillati</taxon>
        <taxon>Bacillota</taxon>
        <taxon>Bacilli</taxon>
        <taxon>Bacillales</taxon>
        <taxon>Bacillaceae</taxon>
        <taxon>Bacillus</taxon>
    </lineage>
</organism>
<dbReference type="SUPFAM" id="SSF53850">
    <property type="entry name" value="Periplasmic binding protein-like II"/>
    <property type="match status" value="1"/>
</dbReference>
<evidence type="ECO:0000313" key="5">
    <source>
        <dbReference type="Proteomes" id="UP000265801"/>
    </source>
</evidence>
<reference evidence="4 5" key="1">
    <citation type="submission" date="2018-09" db="EMBL/GenBank/DDBJ databases">
        <title>Bacillus saliacetes sp. nov., isolated from Thai shrimp paste (Ka-pi).</title>
        <authorList>
            <person name="Daroonpunt R."/>
            <person name="Tanasupawat S."/>
            <person name="Yiamsombut S."/>
        </authorList>
    </citation>
    <scope>NUCLEOTIDE SEQUENCE [LARGE SCALE GENOMIC DNA]</scope>
    <source>
        <strain evidence="4 5">SKP7-4</strain>
    </source>
</reference>
<gene>
    <name evidence="4" type="ORF">D3H55_11515</name>
</gene>
<comment type="caution">
    <text evidence="4">The sequence shown here is derived from an EMBL/GenBank/DDBJ whole genome shotgun (WGS) entry which is preliminary data.</text>
</comment>
<dbReference type="InterPro" id="IPR039424">
    <property type="entry name" value="SBP_5"/>
</dbReference>
<evidence type="ECO:0000256" key="1">
    <source>
        <dbReference type="ARBA" id="ARBA00023125"/>
    </source>
</evidence>
<dbReference type="GO" id="GO:1904680">
    <property type="term" value="F:peptide transmembrane transporter activity"/>
    <property type="evidence" value="ECO:0007669"/>
    <property type="project" value="TreeGrafter"/>
</dbReference>
<dbReference type="AlphaFoldDB" id="A0A3A1R0C1"/>
<dbReference type="InterPro" id="IPR000914">
    <property type="entry name" value="SBP_5_dom"/>
</dbReference>